<dbReference type="AlphaFoldDB" id="A0A2K8MF61"/>
<feature type="domain" description="AAA+ ATPase" evidence="1">
    <location>
        <begin position="47"/>
        <end position="266"/>
    </location>
</feature>
<dbReference type="GO" id="GO:0005524">
    <property type="term" value="F:ATP binding"/>
    <property type="evidence" value="ECO:0007669"/>
    <property type="project" value="InterPro"/>
</dbReference>
<dbReference type="Gene3D" id="3.40.50.300">
    <property type="entry name" value="P-loop containing nucleotide triphosphate hydrolases"/>
    <property type="match status" value="1"/>
</dbReference>
<evidence type="ECO:0000259" key="1">
    <source>
        <dbReference type="SMART" id="SM00382"/>
    </source>
</evidence>
<proteinExistence type="predicted"/>
<protein>
    <submittedName>
        <fullName evidence="2">AAA family ATPase</fullName>
    </submittedName>
</protein>
<dbReference type="InterPro" id="IPR011704">
    <property type="entry name" value="ATPase_dyneun-rel_AAA"/>
</dbReference>
<accession>A0A2K8MF61</accession>
<dbReference type="EMBL" id="CP024923">
    <property type="protein sequence ID" value="ATY32528.1"/>
    <property type="molecule type" value="Genomic_DNA"/>
</dbReference>
<dbReference type="Pfam" id="PF07728">
    <property type="entry name" value="AAA_5"/>
    <property type="match status" value="1"/>
</dbReference>
<dbReference type="OrthoDB" id="9783370at2"/>
<dbReference type="InterPro" id="IPR027417">
    <property type="entry name" value="P-loop_NTPase"/>
</dbReference>
<keyword evidence="3" id="KW-1185">Reference proteome</keyword>
<sequence>MARFVAVTSKDGEPLRLSRPLVEDHKGIDGYVPAPGLIEAIDVAMLLGVPLLLTGEPGTGKTRAAYWLAKKLGVDKPKPFDVKSTSTGRDLLYSFDEIARFRDSAPGSVHRPLVRYLRFSPLGEAILRAAGGQAILTDLGEKPLEGEEFERHEELIAQAFGADQVKAGAVRAHWLLPDEPKFASSDPEHRVVLIDELDKAPRDTPNDLLAEIDNMAFAIPELGVRVSAGKAFRPIAIITSNSEKSLPEPFLRRCAYFDIPMPDKQLPDIVAGAITSLKGSEPLVADAISYFAALRLRGEIRKKPGTAELLAWIEVLLHRAKLDPRQPLREVLRGNATRLDALLGALVKSPDDLKLAREVLNEEFGSSEAN</sequence>
<dbReference type="SUPFAM" id="SSF52540">
    <property type="entry name" value="P-loop containing nucleoside triphosphate hydrolases"/>
    <property type="match status" value="1"/>
</dbReference>
<dbReference type="RefSeq" id="WP_100282335.1">
    <property type="nucleotide sequence ID" value="NZ_CP024923.1"/>
</dbReference>
<name>A0A2K8MF61_9SPHN</name>
<dbReference type="Proteomes" id="UP000229081">
    <property type="component" value="Chromosome"/>
</dbReference>
<dbReference type="KEGG" id="sphc:CVN68_11545"/>
<evidence type="ECO:0000313" key="3">
    <source>
        <dbReference type="Proteomes" id="UP000229081"/>
    </source>
</evidence>
<evidence type="ECO:0000313" key="2">
    <source>
        <dbReference type="EMBL" id="ATY32528.1"/>
    </source>
</evidence>
<dbReference type="GO" id="GO:0016887">
    <property type="term" value="F:ATP hydrolysis activity"/>
    <property type="evidence" value="ECO:0007669"/>
    <property type="project" value="InterPro"/>
</dbReference>
<dbReference type="InterPro" id="IPR003593">
    <property type="entry name" value="AAA+_ATPase"/>
</dbReference>
<dbReference type="SMART" id="SM00382">
    <property type="entry name" value="AAA"/>
    <property type="match status" value="1"/>
</dbReference>
<gene>
    <name evidence="2" type="ORF">CVN68_11545</name>
</gene>
<organism evidence="2 3">
    <name type="scientific">Sphingomonas psychrotolerans</name>
    <dbReference type="NCBI Taxonomy" id="1327635"/>
    <lineage>
        <taxon>Bacteria</taxon>
        <taxon>Pseudomonadati</taxon>
        <taxon>Pseudomonadota</taxon>
        <taxon>Alphaproteobacteria</taxon>
        <taxon>Sphingomonadales</taxon>
        <taxon>Sphingomonadaceae</taxon>
        <taxon>Sphingomonas</taxon>
    </lineage>
</organism>
<reference evidence="2 3" key="1">
    <citation type="submission" date="2017-11" db="EMBL/GenBank/DDBJ databases">
        <title>Complete genome sequence of Sphingomonas sp. Strain Cra20, a psychrotolerant potential plant growth promoting rhizobacteria.</title>
        <authorList>
            <person name="Luo Y."/>
        </authorList>
    </citation>
    <scope>NUCLEOTIDE SEQUENCE [LARGE SCALE GENOMIC DNA]</scope>
    <source>
        <strain evidence="2 3">Cra20</strain>
    </source>
</reference>